<dbReference type="OrthoDB" id="9812611at2"/>
<feature type="domain" description="Antirepressor protein C-terminal" evidence="1">
    <location>
        <begin position="134"/>
        <end position="229"/>
    </location>
</feature>
<evidence type="ECO:0000259" key="1">
    <source>
        <dbReference type="Pfam" id="PF03374"/>
    </source>
</evidence>
<accession>A0A4R2RXN5</accession>
<comment type="caution">
    <text evidence="2">The sequence shown here is derived from an EMBL/GenBank/DDBJ whole genome shotgun (WGS) entry which is preliminary data.</text>
</comment>
<organism evidence="2 3">
    <name type="scientific">Baia soyae</name>
    <dbReference type="NCBI Taxonomy" id="1544746"/>
    <lineage>
        <taxon>Bacteria</taxon>
        <taxon>Bacillati</taxon>
        <taxon>Bacillota</taxon>
        <taxon>Bacilli</taxon>
        <taxon>Bacillales</taxon>
        <taxon>Thermoactinomycetaceae</taxon>
        <taxon>Baia</taxon>
    </lineage>
</organism>
<dbReference type="Proteomes" id="UP000294746">
    <property type="component" value="Unassembled WGS sequence"/>
</dbReference>
<name>A0A4R2RXN5_9BACL</name>
<evidence type="ECO:0000313" key="3">
    <source>
        <dbReference type="Proteomes" id="UP000294746"/>
    </source>
</evidence>
<dbReference type="Pfam" id="PF09669">
    <property type="entry name" value="Phage_pRha"/>
    <property type="match status" value="1"/>
</dbReference>
<evidence type="ECO:0000313" key="2">
    <source>
        <dbReference type="EMBL" id="TCP68264.1"/>
    </source>
</evidence>
<keyword evidence="3" id="KW-1185">Reference proteome</keyword>
<protein>
    <submittedName>
        <fullName evidence="2">Rha family phage regulatory protein</fullName>
    </submittedName>
</protein>
<dbReference type="EMBL" id="SLXV01000018">
    <property type="protein sequence ID" value="TCP68264.1"/>
    <property type="molecule type" value="Genomic_DNA"/>
</dbReference>
<dbReference type="GO" id="GO:0003677">
    <property type="term" value="F:DNA binding"/>
    <property type="evidence" value="ECO:0007669"/>
    <property type="project" value="InterPro"/>
</dbReference>
<gene>
    <name evidence="2" type="ORF">EDD57_1182</name>
</gene>
<proteinExistence type="predicted"/>
<dbReference type="InterPro" id="IPR014054">
    <property type="entry name" value="Phage_regulatory_Rha"/>
</dbReference>
<sequence length="237" mass="27481">MDNNNSQLVFIENEKVVTDSLMVAEVFEKQHFHVTRDIESLDCSSDFNASNFGCIYYKDSAGRSQKKYHLTKNGLMFLVMGYRGEKAAIMKERYIGEFDRMEQLIKSGGFHVPSTLHEALRLAADLEKDRMLLETKITEQAPKVEFHDKVLRSKELLTVTTIAKDFDMTAIQFNKLLQSYGIQYKQGGKWHLYDRYVGKGYVDYVTYEQGTTLMRWTQLGRSFLYDFLKGKEILPAC</sequence>
<dbReference type="Pfam" id="PF03374">
    <property type="entry name" value="ANT"/>
    <property type="match status" value="1"/>
</dbReference>
<dbReference type="NCBIfam" id="TIGR02681">
    <property type="entry name" value="phage_pRha"/>
    <property type="match status" value="1"/>
</dbReference>
<dbReference type="AlphaFoldDB" id="A0A4R2RXN5"/>
<reference evidence="2 3" key="1">
    <citation type="submission" date="2019-03" db="EMBL/GenBank/DDBJ databases">
        <title>Genomic Encyclopedia of Type Strains, Phase IV (KMG-IV): sequencing the most valuable type-strain genomes for metagenomic binning, comparative biology and taxonomic classification.</title>
        <authorList>
            <person name="Goeker M."/>
        </authorList>
    </citation>
    <scope>NUCLEOTIDE SEQUENCE [LARGE SCALE GENOMIC DNA]</scope>
    <source>
        <strain evidence="2 3">DSM 46831</strain>
    </source>
</reference>
<dbReference type="RefSeq" id="WP_131848811.1">
    <property type="nucleotide sequence ID" value="NZ_SLXV01000018.1"/>
</dbReference>
<dbReference type="InterPro" id="IPR005039">
    <property type="entry name" value="Ant_C"/>
</dbReference>